<dbReference type="Proteomes" id="UP000765224">
    <property type="component" value="Unassembled WGS sequence"/>
</dbReference>
<dbReference type="RefSeq" id="WP_217892066.1">
    <property type="nucleotide sequence ID" value="NZ_JAHSTS010000001.1"/>
</dbReference>
<gene>
    <name evidence="1" type="ORF">KVG96_10975</name>
</gene>
<proteinExistence type="predicted"/>
<dbReference type="EMBL" id="JAHSTS010000001">
    <property type="protein sequence ID" value="MBV4458475.1"/>
    <property type="molecule type" value="Genomic_DNA"/>
</dbReference>
<organism evidence="1 2">
    <name type="scientific">Pseudomonas ekonensis</name>
    <dbReference type="NCBI Taxonomy" id="2842353"/>
    <lineage>
        <taxon>Bacteria</taxon>
        <taxon>Pseudomonadati</taxon>
        <taxon>Pseudomonadota</taxon>
        <taxon>Gammaproteobacteria</taxon>
        <taxon>Pseudomonadales</taxon>
        <taxon>Pseudomonadaceae</taxon>
        <taxon>Pseudomonas</taxon>
    </lineage>
</organism>
<accession>A0ABS6PDC6</accession>
<sequence length="86" mass="10200">MEIALNHRGNERRLVMEICCYQYRPEQKQWCRRHTREFLTSIDLPMLGLKEGAAFLYSSIPTEVIIIVREQDDWGLFEQPLRAMGT</sequence>
<reference evidence="1 2" key="1">
    <citation type="submission" date="2021-06" db="EMBL/GenBank/DDBJ databases">
        <title>Updating the genus Pseudomonas: Description of 43 new species and partition of the Pseudomonas putida group.</title>
        <authorList>
            <person name="Girard L."/>
            <person name="Lood C."/>
            <person name="Vandamme P."/>
            <person name="Rokni-Zadeh H."/>
            <person name="Van Noort V."/>
            <person name="Hofte M."/>
            <person name="Lavigne R."/>
            <person name="De Mot R."/>
        </authorList>
    </citation>
    <scope>NUCLEOTIDE SEQUENCE [LARGE SCALE GENOMIC DNA]</scope>
    <source>
        <strain evidence="1 2">COR58</strain>
    </source>
</reference>
<evidence type="ECO:0000313" key="2">
    <source>
        <dbReference type="Proteomes" id="UP000765224"/>
    </source>
</evidence>
<comment type="caution">
    <text evidence="1">The sequence shown here is derived from an EMBL/GenBank/DDBJ whole genome shotgun (WGS) entry which is preliminary data.</text>
</comment>
<protein>
    <submittedName>
        <fullName evidence="1">Uncharacterized protein</fullName>
    </submittedName>
</protein>
<evidence type="ECO:0000313" key="1">
    <source>
        <dbReference type="EMBL" id="MBV4458475.1"/>
    </source>
</evidence>
<name>A0ABS6PDC6_9PSED</name>
<keyword evidence="2" id="KW-1185">Reference proteome</keyword>